<dbReference type="GO" id="GO:0005840">
    <property type="term" value="C:ribosome"/>
    <property type="evidence" value="ECO:0007669"/>
    <property type="project" value="UniProtKB-KW"/>
</dbReference>
<dbReference type="EMBL" id="CP063849">
    <property type="protein sequence ID" value="QOY86288.1"/>
    <property type="molecule type" value="Genomic_DNA"/>
</dbReference>
<protein>
    <recommendedName>
        <fullName evidence="4 5">Large ribosomal subunit protein uL29</fullName>
    </recommendedName>
</protein>
<dbReference type="AlphaFoldDB" id="A0A7S7SJ31"/>
<dbReference type="SUPFAM" id="SSF46561">
    <property type="entry name" value="Ribosomal protein L29 (L29p)"/>
    <property type="match status" value="1"/>
</dbReference>
<evidence type="ECO:0000256" key="4">
    <source>
        <dbReference type="ARBA" id="ARBA00035204"/>
    </source>
</evidence>
<comment type="similarity">
    <text evidence="1 5">Belongs to the universal ribosomal protein uL29 family.</text>
</comment>
<name>A0A7S7SJ31_PALFE</name>
<dbReference type="KEGG" id="pfer:IRI77_26235"/>
<dbReference type="GO" id="GO:1990904">
    <property type="term" value="C:ribonucleoprotein complex"/>
    <property type="evidence" value="ECO:0007669"/>
    <property type="project" value="UniProtKB-KW"/>
</dbReference>
<keyword evidence="7" id="KW-1185">Reference proteome</keyword>
<evidence type="ECO:0000256" key="2">
    <source>
        <dbReference type="ARBA" id="ARBA00022980"/>
    </source>
</evidence>
<dbReference type="InterPro" id="IPR036049">
    <property type="entry name" value="Ribosomal_uL29_sf"/>
</dbReference>
<dbReference type="Gene3D" id="1.10.287.310">
    <property type="match status" value="1"/>
</dbReference>
<accession>A0A7S7SJ31</accession>
<dbReference type="RefSeq" id="WP_194447957.1">
    <property type="nucleotide sequence ID" value="NZ_CP063849.1"/>
</dbReference>
<dbReference type="InterPro" id="IPR001854">
    <property type="entry name" value="Ribosomal_uL29"/>
</dbReference>
<reference evidence="6 7" key="1">
    <citation type="submission" date="2020-10" db="EMBL/GenBank/DDBJ databases">
        <title>Complete genome sequence of Paludibaculum fermentans P105T, a facultatively anaerobic acidobacterium capable of dissimilatory Fe(III) reduction.</title>
        <authorList>
            <person name="Dedysh S.N."/>
            <person name="Beletsky A.V."/>
            <person name="Kulichevskaya I.S."/>
            <person name="Mardanov A.V."/>
            <person name="Ravin N.V."/>
        </authorList>
    </citation>
    <scope>NUCLEOTIDE SEQUENCE [LARGE SCALE GENOMIC DNA]</scope>
    <source>
        <strain evidence="6 7">P105</strain>
    </source>
</reference>
<keyword evidence="2 5" id="KW-0689">Ribosomal protein</keyword>
<dbReference type="Pfam" id="PF00831">
    <property type="entry name" value="Ribosomal_L29"/>
    <property type="match status" value="1"/>
</dbReference>
<sequence>MKAEKIRELDEKELASKVKEMEEQLFRLKFQMSMGQMEGLKKYRELKKDRARINTVQRQRQLKAAGEAK</sequence>
<gene>
    <name evidence="5 6" type="primary">rpmC</name>
    <name evidence="6" type="ORF">IRI77_26235</name>
</gene>
<proteinExistence type="inferred from homology"/>
<evidence type="ECO:0000313" key="7">
    <source>
        <dbReference type="Proteomes" id="UP000593892"/>
    </source>
</evidence>
<dbReference type="GO" id="GO:0006412">
    <property type="term" value="P:translation"/>
    <property type="evidence" value="ECO:0007669"/>
    <property type="project" value="UniProtKB-UniRule"/>
</dbReference>
<evidence type="ECO:0000256" key="1">
    <source>
        <dbReference type="ARBA" id="ARBA00009254"/>
    </source>
</evidence>
<evidence type="ECO:0000256" key="5">
    <source>
        <dbReference type="HAMAP-Rule" id="MF_00374"/>
    </source>
</evidence>
<dbReference type="HAMAP" id="MF_00374">
    <property type="entry name" value="Ribosomal_uL29"/>
    <property type="match status" value="1"/>
</dbReference>
<keyword evidence="3 5" id="KW-0687">Ribonucleoprotein</keyword>
<evidence type="ECO:0000313" key="6">
    <source>
        <dbReference type="EMBL" id="QOY86288.1"/>
    </source>
</evidence>
<evidence type="ECO:0000256" key="3">
    <source>
        <dbReference type="ARBA" id="ARBA00023274"/>
    </source>
</evidence>
<dbReference type="GO" id="GO:0003735">
    <property type="term" value="F:structural constituent of ribosome"/>
    <property type="evidence" value="ECO:0007669"/>
    <property type="project" value="InterPro"/>
</dbReference>
<dbReference type="Proteomes" id="UP000593892">
    <property type="component" value="Chromosome"/>
</dbReference>
<organism evidence="6 7">
    <name type="scientific">Paludibaculum fermentans</name>
    <dbReference type="NCBI Taxonomy" id="1473598"/>
    <lineage>
        <taxon>Bacteria</taxon>
        <taxon>Pseudomonadati</taxon>
        <taxon>Acidobacteriota</taxon>
        <taxon>Terriglobia</taxon>
        <taxon>Bryobacterales</taxon>
        <taxon>Bryobacteraceae</taxon>
        <taxon>Paludibaculum</taxon>
    </lineage>
</organism>
<dbReference type="NCBIfam" id="TIGR00012">
    <property type="entry name" value="L29"/>
    <property type="match status" value="1"/>
</dbReference>